<evidence type="ECO:0000313" key="4">
    <source>
        <dbReference type="EMBL" id="KTB36976.1"/>
    </source>
</evidence>
<dbReference type="Pfam" id="PF14613">
    <property type="entry name" value="HAM1_C"/>
    <property type="match status" value="1"/>
</dbReference>
<feature type="domain" description="HAM1-like N-terminal" evidence="3">
    <location>
        <begin position="235"/>
        <end position="564"/>
    </location>
</feature>
<accession>A0A0W0FL35</accession>
<organism evidence="4 5">
    <name type="scientific">Moniliophthora roreri</name>
    <name type="common">Frosty pod rot fungus</name>
    <name type="synonym">Monilia roreri</name>
    <dbReference type="NCBI Taxonomy" id="221103"/>
    <lineage>
        <taxon>Eukaryota</taxon>
        <taxon>Fungi</taxon>
        <taxon>Dikarya</taxon>
        <taxon>Basidiomycota</taxon>
        <taxon>Agaricomycotina</taxon>
        <taxon>Agaricomycetes</taxon>
        <taxon>Agaricomycetidae</taxon>
        <taxon>Agaricales</taxon>
        <taxon>Marasmiineae</taxon>
        <taxon>Marasmiaceae</taxon>
        <taxon>Moniliophthora</taxon>
    </lineage>
</organism>
<protein>
    <submittedName>
        <fullName evidence="4">Uncharacterized protein</fullName>
    </submittedName>
</protein>
<dbReference type="PANTHER" id="PTHR31138">
    <property type="entry name" value="CHROMOSOME 19, WHOLE GENOME SHOTGUN SEQUENCE"/>
    <property type="match status" value="1"/>
</dbReference>
<evidence type="ECO:0000259" key="2">
    <source>
        <dbReference type="Pfam" id="PF14613"/>
    </source>
</evidence>
<name>A0A0W0FL35_MONRR</name>
<evidence type="ECO:0000259" key="3">
    <source>
        <dbReference type="Pfam" id="PF19343"/>
    </source>
</evidence>
<feature type="region of interest" description="Disordered" evidence="1">
    <location>
        <begin position="153"/>
        <end position="182"/>
    </location>
</feature>
<gene>
    <name evidence="4" type="ORF">WG66_10432</name>
</gene>
<dbReference type="InterPro" id="IPR045967">
    <property type="entry name" value="HAM1-like_N"/>
</dbReference>
<feature type="domain" description="HAM1-like C-terminal" evidence="2">
    <location>
        <begin position="626"/>
        <end position="684"/>
    </location>
</feature>
<dbReference type="InterPro" id="IPR027842">
    <property type="entry name" value="HAM1-like_C"/>
</dbReference>
<feature type="domain" description="HAM1-like N-terminal" evidence="3">
    <location>
        <begin position="7"/>
        <end position="192"/>
    </location>
</feature>
<dbReference type="Pfam" id="PF19343">
    <property type="entry name" value="HAM1_N"/>
    <property type="match status" value="2"/>
</dbReference>
<proteinExistence type="predicted"/>
<evidence type="ECO:0000313" key="5">
    <source>
        <dbReference type="Proteomes" id="UP000054988"/>
    </source>
</evidence>
<dbReference type="Proteomes" id="UP000054988">
    <property type="component" value="Unassembled WGS sequence"/>
</dbReference>
<sequence length="846" mass="94565">MNKAIDITAALEAGKLPSHQQIYDFLEWFKKDILTQAEGSLSRQGRVLTDRVRDIATAYQHLGEHKNKDNVLQEALYHLSEGNYSQTEVDASLDTDEATKDLDDIRSSLRTILQILWTGISSESSSLFYDFSSFARLSLADAAELVEASAAHAKESLRKTDEEVQRGKRDTLGRDKERLKQEEDPKVAFEHGMDTLKDAGTSVIGAGQEGTAKASEITKRTSSKFQDSFYRMCERAQRDEEYHQSLDTLFGILNKWITRGFDATAQANSDTLDSMVNDPTPEQHIPKALRSIQTLLERLSHTSLSALITTLRQCILDIRQDADLKQWFDDFFAHLRKDLDEPGYIRSDESNKARKDLRDRWRRMLDANSDFGRKWKSDLEKFKQESVKFQQGLKNDDDLARVGEAHVKLGQAIEQGLMEGTAEAETGLQAVIEKVTWFWQDIARVYAPKFISMMKDIPIPRIEFKDQESELVLENVDISSFELLPSHVYIRNITDVDIVTPAAASSETQIGTLTHLRAQAVQLALKDVSFFYRDKTASVAPKDYTGLVTFTLPPKGIDVDIKVRLIPASARTKLAPVASGAQRTSDVAPSTSMTNRPIQGKQTTIFQRDLHRSFHVVERVSVSIAEDVELEVKESNHQILIGVFKPIFVMRFKDAMEKALSAQIQSAFEYVDGLAYDISKRAEVFGDTGLGGGAAFTAAFISEIGRMRREGLGRNKGRETKWTATGTGVVVEEEKIDLETGERKTGTGAIAVGAEPQILSGEKRGPVGTASESVSKRLKRVGGEVEEQMDADVDMNVDTQDLKAQVEGAVEEGKRQVETFRDAVSMRVDVERRSKGWQSSAFDVNL</sequence>
<comment type="caution">
    <text evidence="4">The sequence shown here is derived from an EMBL/GenBank/DDBJ whole genome shotgun (WGS) entry which is preliminary data.</text>
</comment>
<dbReference type="EMBL" id="LATX01001871">
    <property type="protein sequence ID" value="KTB36976.1"/>
    <property type="molecule type" value="Genomic_DNA"/>
</dbReference>
<evidence type="ECO:0000256" key="1">
    <source>
        <dbReference type="SAM" id="MobiDB-lite"/>
    </source>
</evidence>
<dbReference type="eggNOG" id="ENOG502SMI7">
    <property type="taxonomic scope" value="Eukaryota"/>
</dbReference>
<dbReference type="PANTHER" id="PTHR31138:SF1">
    <property type="entry name" value="PDZ DOMAIN-CONTAINING PROTEIN"/>
    <property type="match status" value="1"/>
</dbReference>
<reference evidence="4 5" key="1">
    <citation type="submission" date="2015-12" db="EMBL/GenBank/DDBJ databases">
        <title>Draft genome sequence of Moniliophthora roreri, the causal agent of frosty pod rot of cacao.</title>
        <authorList>
            <person name="Aime M.C."/>
            <person name="Diaz-Valderrama J.R."/>
            <person name="Kijpornyongpan T."/>
            <person name="Phillips-Mora W."/>
        </authorList>
    </citation>
    <scope>NUCLEOTIDE SEQUENCE [LARGE SCALE GENOMIC DNA]</scope>
    <source>
        <strain evidence="4 5">MCA 2952</strain>
    </source>
</reference>
<dbReference type="AlphaFoldDB" id="A0A0W0FL35"/>